<proteinExistence type="predicted"/>
<keyword evidence="6" id="KW-1185">Reference proteome</keyword>
<dbReference type="CDD" id="cd02440">
    <property type="entry name" value="AdoMet_MTases"/>
    <property type="match status" value="1"/>
</dbReference>
<dbReference type="Gene3D" id="3.40.50.150">
    <property type="entry name" value="Vaccinia Virus protein VP39"/>
    <property type="match status" value="1"/>
</dbReference>
<dbReference type="AlphaFoldDB" id="A0A4D4JDV4"/>
<protein>
    <recommendedName>
        <fullName evidence="4">Methyltransferase type 12 domain-containing protein</fullName>
    </recommendedName>
</protein>
<keyword evidence="3" id="KW-0949">S-adenosyl-L-methionine</keyword>
<gene>
    <name evidence="5" type="ORF">GTS_48430</name>
</gene>
<accession>A0A4D4JDV4</accession>
<dbReference type="PANTHER" id="PTHR43464:SF19">
    <property type="entry name" value="UBIQUINONE BIOSYNTHESIS O-METHYLTRANSFERASE, MITOCHONDRIAL"/>
    <property type="match status" value="1"/>
</dbReference>
<evidence type="ECO:0000313" key="5">
    <source>
        <dbReference type="EMBL" id="GDY33210.1"/>
    </source>
</evidence>
<comment type="caution">
    <text evidence="5">The sequence shown here is derived from an EMBL/GenBank/DDBJ whole genome shotgun (WGS) entry which is preliminary data.</text>
</comment>
<organism evidence="5 6">
    <name type="scientific">Gandjariella thermophila</name>
    <dbReference type="NCBI Taxonomy" id="1931992"/>
    <lineage>
        <taxon>Bacteria</taxon>
        <taxon>Bacillati</taxon>
        <taxon>Actinomycetota</taxon>
        <taxon>Actinomycetes</taxon>
        <taxon>Pseudonocardiales</taxon>
        <taxon>Pseudonocardiaceae</taxon>
        <taxon>Gandjariella</taxon>
    </lineage>
</organism>
<evidence type="ECO:0000256" key="2">
    <source>
        <dbReference type="ARBA" id="ARBA00022679"/>
    </source>
</evidence>
<name>A0A4D4JDV4_9PSEU</name>
<dbReference type="PANTHER" id="PTHR43464">
    <property type="entry name" value="METHYLTRANSFERASE"/>
    <property type="match status" value="1"/>
</dbReference>
<dbReference type="EMBL" id="BJFL01000036">
    <property type="protein sequence ID" value="GDY33210.1"/>
    <property type="molecule type" value="Genomic_DNA"/>
</dbReference>
<dbReference type="GO" id="GO:0032259">
    <property type="term" value="P:methylation"/>
    <property type="evidence" value="ECO:0007669"/>
    <property type="project" value="UniProtKB-KW"/>
</dbReference>
<evidence type="ECO:0000256" key="1">
    <source>
        <dbReference type="ARBA" id="ARBA00022603"/>
    </source>
</evidence>
<dbReference type="InterPro" id="IPR013217">
    <property type="entry name" value="Methyltransf_12"/>
</dbReference>
<dbReference type="RefSeq" id="WP_137816176.1">
    <property type="nucleotide sequence ID" value="NZ_BJFL01000036.1"/>
</dbReference>
<sequence length="294" mass="30894">MAGHTHDGLDWSARIAEMWRAQALEGGALRGVAERLAAGLAAGATVVDVGCGTGGMSAALAGALRGRGGGQMVLVDAVPELLEVAAGAATRAGANQVEVRTVRADAASEEMLDLVPVADLVWASRVLHHLPDQRRGAELLARLLAPGGWLALAEGGLERRCLPWDVGVGRPGLQDRLLAARAAWFEAMRAGIPGSVRLTQGWNRVLAELGLGSVTAFSYLVDHPAPPSAAVRESVTDWLTMVADTAADHLDADDREAVRRLLDPHDPAWIGARDDVFVLQAHTVHLGRAEPETA</sequence>
<evidence type="ECO:0000256" key="3">
    <source>
        <dbReference type="ARBA" id="ARBA00022691"/>
    </source>
</evidence>
<dbReference type="Pfam" id="PF08242">
    <property type="entry name" value="Methyltransf_12"/>
    <property type="match status" value="1"/>
</dbReference>
<dbReference type="GO" id="GO:0008168">
    <property type="term" value="F:methyltransferase activity"/>
    <property type="evidence" value="ECO:0007669"/>
    <property type="project" value="UniProtKB-KW"/>
</dbReference>
<evidence type="ECO:0000313" key="6">
    <source>
        <dbReference type="Proteomes" id="UP000298860"/>
    </source>
</evidence>
<dbReference type="InterPro" id="IPR029063">
    <property type="entry name" value="SAM-dependent_MTases_sf"/>
</dbReference>
<dbReference type="SUPFAM" id="SSF53335">
    <property type="entry name" value="S-adenosyl-L-methionine-dependent methyltransferases"/>
    <property type="match status" value="1"/>
</dbReference>
<dbReference type="Proteomes" id="UP000298860">
    <property type="component" value="Unassembled WGS sequence"/>
</dbReference>
<evidence type="ECO:0000259" key="4">
    <source>
        <dbReference type="Pfam" id="PF08242"/>
    </source>
</evidence>
<keyword evidence="1" id="KW-0489">Methyltransferase</keyword>
<dbReference type="OrthoDB" id="3382693at2"/>
<feature type="domain" description="Methyltransferase type 12" evidence="4">
    <location>
        <begin position="47"/>
        <end position="150"/>
    </location>
</feature>
<keyword evidence="2" id="KW-0808">Transferase</keyword>
<reference evidence="6" key="1">
    <citation type="submission" date="2019-04" db="EMBL/GenBank/DDBJ databases">
        <title>Draft genome sequence of Pseudonocardiaceae bacterium SL3-2-4.</title>
        <authorList>
            <person name="Ningsih F."/>
            <person name="Yokota A."/>
            <person name="Sakai Y."/>
            <person name="Nanatani K."/>
            <person name="Yabe S."/>
            <person name="Oetari A."/>
            <person name="Sjamsuridzal W."/>
        </authorList>
    </citation>
    <scope>NUCLEOTIDE SEQUENCE [LARGE SCALE GENOMIC DNA]</scope>
    <source>
        <strain evidence="6">SL3-2-4</strain>
    </source>
</reference>